<dbReference type="SUPFAM" id="SSF46767">
    <property type="entry name" value="Methylated DNA-protein cysteine methyltransferase, C-terminal domain"/>
    <property type="match status" value="1"/>
</dbReference>
<dbReference type="GO" id="GO:0008168">
    <property type="term" value="F:methyltransferase activity"/>
    <property type="evidence" value="ECO:0007669"/>
    <property type="project" value="UniProtKB-KW"/>
</dbReference>
<dbReference type="OrthoDB" id="9132167at2"/>
<dbReference type="Proteomes" id="UP000307087">
    <property type="component" value="Unassembled WGS sequence"/>
</dbReference>
<dbReference type="InterPro" id="IPR036388">
    <property type="entry name" value="WH-like_DNA-bd_sf"/>
</dbReference>
<dbReference type="PANTHER" id="PTHR42942:SF1">
    <property type="entry name" value="ALKYLTRANSFERASE-LIKE PROTEIN 1"/>
    <property type="match status" value="1"/>
</dbReference>
<feature type="region of interest" description="Disordered" evidence="2">
    <location>
        <begin position="83"/>
        <end position="103"/>
    </location>
</feature>
<keyword evidence="1" id="KW-0227">DNA damage</keyword>
<keyword evidence="5" id="KW-1185">Reference proteome</keyword>
<dbReference type="EMBL" id="STGW01000001">
    <property type="protein sequence ID" value="THV18274.1"/>
    <property type="molecule type" value="Genomic_DNA"/>
</dbReference>
<evidence type="ECO:0000313" key="5">
    <source>
        <dbReference type="Proteomes" id="UP000307087"/>
    </source>
</evidence>
<evidence type="ECO:0000256" key="2">
    <source>
        <dbReference type="SAM" id="MobiDB-lite"/>
    </source>
</evidence>
<sequence>MDGVVDEGYVEAVLDLVERIPAGRVTTYGAIAGVVGGGPRQVGSVMARHGGPVPWWRVVRADGSLPPSHGDRARECHLAEDTPLRTSGGLDMSRAFWDPATGE</sequence>
<dbReference type="InterPro" id="IPR052520">
    <property type="entry name" value="ATL_DNA_repair"/>
</dbReference>
<dbReference type="AlphaFoldDB" id="A0A4S8NSP2"/>
<gene>
    <name evidence="4" type="ORF">E9934_01130</name>
</gene>
<dbReference type="Pfam" id="PF01035">
    <property type="entry name" value="DNA_binding_1"/>
    <property type="match status" value="1"/>
</dbReference>
<proteinExistence type="predicted"/>
<evidence type="ECO:0000313" key="4">
    <source>
        <dbReference type="EMBL" id="THV18274.1"/>
    </source>
</evidence>
<dbReference type="GO" id="GO:0006281">
    <property type="term" value="P:DNA repair"/>
    <property type="evidence" value="ECO:0007669"/>
    <property type="project" value="InterPro"/>
</dbReference>
<protein>
    <submittedName>
        <fullName evidence="4">Cysteine methyltransferase</fullName>
    </submittedName>
</protein>
<dbReference type="Gene3D" id="1.10.10.10">
    <property type="entry name" value="Winged helix-like DNA-binding domain superfamily/Winged helix DNA-binding domain"/>
    <property type="match status" value="1"/>
</dbReference>
<keyword evidence="4" id="KW-0808">Transferase</keyword>
<dbReference type="GO" id="GO:0032259">
    <property type="term" value="P:methylation"/>
    <property type="evidence" value="ECO:0007669"/>
    <property type="project" value="UniProtKB-KW"/>
</dbReference>
<organism evidence="4 5">
    <name type="scientific">Nocardioides caeni</name>
    <dbReference type="NCBI Taxonomy" id="574700"/>
    <lineage>
        <taxon>Bacteria</taxon>
        <taxon>Bacillati</taxon>
        <taxon>Actinomycetota</taxon>
        <taxon>Actinomycetes</taxon>
        <taxon>Propionibacteriales</taxon>
        <taxon>Nocardioidaceae</taxon>
        <taxon>Nocardioides</taxon>
    </lineage>
</organism>
<accession>A0A4S8NSP2</accession>
<reference evidence="4 5" key="1">
    <citation type="journal article" date="2009" name="Int. J. Syst. Evol. Microbiol.">
        <title>Nocardioides caeni sp. nov., isolated from wastewater.</title>
        <authorList>
            <person name="Yoon J.H."/>
            <person name="Kang S.J."/>
            <person name="Park S."/>
            <person name="Kim W."/>
            <person name="Oh T.K."/>
        </authorList>
    </citation>
    <scope>NUCLEOTIDE SEQUENCE [LARGE SCALE GENOMIC DNA]</scope>
    <source>
        <strain evidence="4 5">DSM 23134</strain>
    </source>
</reference>
<feature type="domain" description="Methylated-DNA-[protein]-cysteine S-methyltransferase DNA binding" evidence="3">
    <location>
        <begin position="11"/>
        <end position="75"/>
    </location>
</feature>
<evidence type="ECO:0000259" key="3">
    <source>
        <dbReference type="Pfam" id="PF01035"/>
    </source>
</evidence>
<comment type="caution">
    <text evidence="4">The sequence shown here is derived from an EMBL/GenBank/DDBJ whole genome shotgun (WGS) entry which is preliminary data.</text>
</comment>
<dbReference type="CDD" id="cd06445">
    <property type="entry name" value="ATase"/>
    <property type="match status" value="1"/>
</dbReference>
<dbReference type="PANTHER" id="PTHR42942">
    <property type="entry name" value="6-O-METHYLGUANINE DNA METHYLTRANSFERASE"/>
    <property type="match status" value="1"/>
</dbReference>
<evidence type="ECO:0000256" key="1">
    <source>
        <dbReference type="ARBA" id="ARBA00022763"/>
    </source>
</evidence>
<dbReference type="InterPro" id="IPR036217">
    <property type="entry name" value="MethylDNA_cys_MeTrfase_DNAb"/>
</dbReference>
<keyword evidence="4" id="KW-0489">Methyltransferase</keyword>
<dbReference type="InterPro" id="IPR014048">
    <property type="entry name" value="MethylDNA_cys_MeTrfase_DNA-bd"/>
</dbReference>
<name>A0A4S8NSP2_9ACTN</name>